<name>A0A9K3HIM8_HELAN</name>
<evidence type="ECO:0000313" key="1">
    <source>
        <dbReference type="EMBL" id="KAF5779006.1"/>
    </source>
</evidence>
<dbReference type="EMBL" id="MNCJ02000327">
    <property type="protein sequence ID" value="KAF5779006.1"/>
    <property type="molecule type" value="Genomic_DNA"/>
</dbReference>
<organism evidence="1 2">
    <name type="scientific">Helianthus annuus</name>
    <name type="common">Common sunflower</name>
    <dbReference type="NCBI Taxonomy" id="4232"/>
    <lineage>
        <taxon>Eukaryota</taxon>
        <taxon>Viridiplantae</taxon>
        <taxon>Streptophyta</taxon>
        <taxon>Embryophyta</taxon>
        <taxon>Tracheophyta</taxon>
        <taxon>Spermatophyta</taxon>
        <taxon>Magnoliopsida</taxon>
        <taxon>eudicotyledons</taxon>
        <taxon>Gunneridae</taxon>
        <taxon>Pentapetalae</taxon>
        <taxon>asterids</taxon>
        <taxon>campanulids</taxon>
        <taxon>Asterales</taxon>
        <taxon>Asteraceae</taxon>
        <taxon>Asteroideae</taxon>
        <taxon>Heliantheae alliance</taxon>
        <taxon>Heliantheae</taxon>
        <taxon>Helianthus</taxon>
    </lineage>
</organism>
<gene>
    <name evidence="1" type="ORF">HanXRQr2_Chr12g0554251</name>
</gene>
<keyword evidence="2" id="KW-1185">Reference proteome</keyword>
<dbReference type="Gramene" id="mRNA:HanXRQr2_Chr12g0554251">
    <property type="protein sequence ID" value="CDS:HanXRQr2_Chr12g0554251.1"/>
    <property type="gene ID" value="HanXRQr2_Chr12g0554251"/>
</dbReference>
<reference evidence="1" key="1">
    <citation type="journal article" date="2017" name="Nature">
        <title>The sunflower genome provides insights into oil metabolism, flowering and Asterid evolution.</title>
        <authorList>
            <person name="Badouin H."/>
            <person name="Gouzy J."/>
            <person name="Grassa C.J."/>
            <person name="Murat F."/>
            <person name="Staton S.E."/>
            <person name="Cottret L."/>
            <person name="Lelandais-Briere C."/>
            <person name="Owens G.L."/>
            <person name="Carrere S."/>
            <person name="Mayjonade B."/>
            <person name="Legrand L."/>
            <person name="Gill N."/>
            <person name="Kane N.C."/>
            <person name="Bowers J.E."/>
            <person name="Hubner S."/>
            <person name="Bellec A."/>
            <person name="Berard A."/>
            <person name="Berges H."/>
            <person name="Blanchet N."/>
            <person name="Boniface M.C."/>
            <person name="Brunel D."/>
            <person name="Catrice O."/>
            <person name="Chaidir N."/>
            <person name="Claudel C."/>
            <person name="Donnadieu C."/>
            <person name="Faraut T."/>
            <person name="Fievet G."/>
            <person name="Helmstetter N."/>
            <person name="King M."/>
            <person name="Knapp S.J."/>
            <person name="Lai Z."/>
            <person name="Le Paslier M.C."/>
            <person name="Lippi Y."/>
            <person name="Lorenzon L."/>
            <person name="Mandel J.R."/>
            <person name="Marage G."/>
            <person name="Marchand G."/>
            <person name="Marquand E."/>
            <person name="Bret-Mestries E."/>
            <person name="Morien E."/>
            <person name="Nambeesan S."/>
            <person name="Nguyen T."/>
            <person name="Pegot-Espagnet P."/>
            <person name="Pouilly N."/>
            <person name="Raftis F."/>
            <person name="Sallet E."/>
            <person name="Schiex T."/>
            <person name="Thomas J."/>
            <person name="Vandecasteele C."/>
            <person name="Vares D."/>
            <person name="Vear F."/>
            <person name="Vautrin S."/>
            <person name="Crespi M."/>
            <person name="Mangin B."/>
            <person name="Burke J.M."/>
            <person name="Salse J."/>
            <person name="Munos S."/>
            <person name="Vincourt P."/>
            <person name="Rieseberg L.H."/>
            <person name="Langlade N.B."/>
        </authorList>
    </citation>
    <scope>NUCLEOTIDE SEQUENCE</scope>
    <source>
        <tissue evidence="1">Leaves</tissue>
    </source>
</reference>
<protein>
    <submittedName>
        <fullName evidence="1">Uncharacterized protein</fullName>
    </submittedName>
</protein>
<proteinExistence type="predicted"/>
<accession>A0A9K3HIM8</accession>
<sequence length="54" mass="5989">MSIRRVTSGTRPGLVTSEGTEWILFLVGQLTNTQLASPLLHKSLAINRRLNLEV</sequence>
<evidence type="ECO:0000313" key="2">
    <source>
        <dbReference type="Proteomes" id="UP000215914"/>
    </source>
</evidence>
<dbReference type="AlphaFoldDB" id="A0A9K3HIM8"/>
<reference evidence="1" key="2">
    <citation type="submission" date="2020-06" db="EMBL/GenBank/DDBJ databases">
        <title>Helianthus annuus Genome sequencing and assembly Release 2.</title>
        <authorList>
            <person name="Gouzy J."/>
            <person name="Langlade N."/>
            <person name="Munos S."/>
        </authorList>
    </citation>
    <scope>NUCLEOTIDE SEQUENCE</scope>
    <source>
        <tissue evidence="1">Leaves</tissue>
    </source>
</reference>
<comment type="caution">
    <text evidence="1">The sequence shown here is derived from an EMBL/GenBank/DDBJ whole genome shotgun (WGS) entry which is preliminary data.</text>
</comment>
<dbReference type="Proteomes" id="UP000215914">
    <property type="component" value="Unassembled WGS sequence"/>
</dbReference>